<dbReference type="InterPro" id="IPR011009">
    <property type="entry name" value="Kinase-like_dom_sf"/>
</dbReference>
<dbReference type="InParanoid" id="A2DNB6"/>
<gene>
    <name evidence="2" type="ORF">TVAG_306250</name>
</gene>
<protein>
    <recommendedName>
        <fullName evidence="1">Protein kinase domain-containing protein</fullName>
    </recommendedName>
</protein>
<dbReference type="RefSeq" id="XP_001579090.1">
    <property type="nucleotide sequence ID" value="XM_001579040.1"/>
</dbReference>
<evidence type="ECO:0000313" key="2">
    <source>
        <dbReference type="EMBL" id="EAY18104.1"/>
    </source>
</evidence>
<dbReference type="Proteomes" id="UP000001542">
    <property type="component" value="Unassembled WGS sequence"/>
</dbReference>
<evidence type="ECO:0000313" key="3">
    <source>
        <dbReference type="Proteomes" id="UP000001542"/>
    </source>
</evidence>
<dbReference type="SUPFAM" id="SSF56112">
    <property type="entry name" value="Protein kinase-like (PK-like)"/>
    <property type="match status" value="1"/>
</dbReference>
<dbReference type="Gene3D" id="1.10.510.10">
    <property type="entry name" value="Transferase(Phosphotransferase) domain 1"/>
    <property type="match status" value="1"/>
</dbReference>
<reference evidence="2" key="2">
    <citation type="journal article" date="2007" name="Science">
        <title>Draft genome sequence of the sexually transmitted pathogen Trichomonas vaginalis.</title>
        <authorList>
            <person name="Carlton J.M."/>
            <person name="Hirt R.P."/>
            <person name="Silva J.C."/>
            <person name="Delcher A.L."/>
            <person name="Schatz M."/>
            <person name="Zhao Q."/>
            <person name="Wortman J.R."/>
            <person name="Bidwell S.L."/>
            <person name="Alsmark U.C.M."/>
            <person name="Besteiro S."/>
            <person name="Sicheritz-Ponten T."/>
            <person name="Noel C.J."/>
            <person name="Dacks J.B."/>
            <person name="Foster P.G."/>
            <person name="Simillion C."/>
            <person name="Van de Peer Y."/>
            <person name="Miranda-Saavedra D."/>
            <person name="Barton G.J."/>
            <person name="Westrop G.D."/>
            <person name="Mueller S."/>
            <person name="Dessi D."/>
            <person name="Fiori P.L."/>
            <person name="Ren Q."/>
            <person name="Paulsen I."/>
            <person name="Zhang H."/>
            <person name="Bastida-Corcuera F.D."/>
            <person name="Simoes-Barbosa A."/>
            <person name="Brown M.T."/>
            <person name="Hayes R.D."/>
            <person name="Mukherjee M."/>
            <person name="Okumura C.Y."/>
            <person name="Schneider R."/>
            <person name="Smith A.J."/>
            <person name="Vanacova S."/>
            <person name="Villalvazo M."/>
            <person name="Haas B.J."/>
            <person name="Pertea M."/>
            <person name="Feldblyum T.V."/>
            <person name="Utterback T.R."/>
            <person name="Shu C.L."/>
            <person name="Osoegawa K."/>
            <person name="de Jong P.J."/>
            <person name="Hrdy I."/>
            <person name="Horvathova L."/>
            <person name="Zubacova Z."/>
            <person name="Dolezal P."/>
            <person name="Malik S.B."/>
            <person name="Logsdon J.M. Jr."/>
            <person name="Henze K."/>
            <person name="Gupta A."/>
            <person name="Wang C.C."/>
            <person name="Dunne R.L."/>
            <person name="Upcroft J.A."/>
            <person name="Upcroft P."/>
            <person name="White O."/>
            <person name="Salzberg S.L."/>
            <person name="Tang P."/>
            <person name="Chiu C.-H."/>
            <person name="Lee Y.-S."/>
            <person name="Embley T.M."/>
            <person name="Coombs G.H."/>
            <person name="Mottram J.C."/>
            <person name="Tachezy J."/>
            <person name="Fraser-Liggett C.M."/>
            <person name="Johnson P.J."/>
        </authorList>
    </citation>
    <scope>NUCLEOTIDE SEQUENCE [LARGE SCALE GENOMIC DNA]</scope>
    <source>
        <strain evidence="2">G3</strain>
    </source>
</reference>
<dbReference type="VEuPathDB" id="TrichDB:TVAG_306250"/>
<dbReference type="GO" id="GO:0005524">
    <property type="term" value="F:ATP binding"/>
    <property type="evidence" value="ECO:0007669"/>
    <property type="project" value="InterPro"/>
</dbReference>
<dbReference type="PROSITE" id="PS50011">
    <property type="entry name" value="PROTEIN_KINASE_DOM"/>
    <property type="match status" value="1"/>
</dbReference>
<dbReference type="GO" id="GO:0004672">
    <property type="term" value="F:protein kinase activity"/>
    <property type="evidence" value="ECO:0007669"/>
    <property type="project" value="InterPro"/>
</dbReference>
<accession>A2DNB6</accession>
<sequence length="102" mass="11455">MKALVSSYITIVTFNENTDCIIRHRDINPNNIMVNADGVAFIIDFGQSKKYSIDGIMESTRTKLRGTGEYRPGFASTTDKDGNKKVISKTKNNCYNLNEEVI</sequence>
<dbReference type="KEGG" id="tva:5463609"/>
<dbReference type="VEuPathDB" id="TrichDB:TVAGG3_1024400"/>
<proteinExistence type="predicted"/>
<feature type="domain" description="Protein kinase" evidence="1">
    <location>
        <begin position="1"/>
        <end position="102"/>
    </location>
</feature>
<dbReference type="AlphaFoldDB" id="A2DNB6"/>
<dbReference type="InterPro" id="IPR000719">
    <property type="entry name" value="Prot_kinase_dom"/>
</dbReference>
<reference evidence="2" key="1">
    <citation type="submission" date="2006-10" db="EMBL/GenBank/DDBJ databases">
        <authorList>
            <person name="Amadeo P."/>
            <person name="Zhao Q."/>
            <person name="Wortman J."/>
            <person name="Fraser-Liggett C."/>
            <person name="Carlton J."/>
        </authorList>
    </citation>
    <scope>NUCLEOTIDE SEQUENCE</scope>
    <source>
        <strain evidence="2">G3</strain>
    </source>
</reference>
<dbReference type="SMR" id="A2DNB6"/>
<organism evidence="2 3">
    <name type="scientific">Trichomonas vaginalis (strain ATCC PRA-98 / G3)</name>
    <dbReference type="NCBI Taxonomy" id="412133"/>
    <lineage>
        <taxon>Eukaryota</taxon>
        <taxon>Metamonada</taxon>
        <taxon>Parabasalia</taxon>
        <taxon>Trichomonadida</taxon>
        <taxon>Trichomonadidae</taxon>
        <taxon>Trichomonas</taxon>
    </lineage>
</organism>
<keyword evidence="3" id="KW-1185">Reference proteome</keyword>
<dbReference type="EMBL" id="DS113222">
    <property type="protein sequence ID" value="EAY18104.1"/>
    <property type="molecule type" value="Genomic_DNA"/>
</dbReference>
<name>A2DNB6_TRIV3</name>
<dbReference type="OrthoDB" id="4062651at2759"/>
<evidence type="ECO:0000259" key="1">
    <source>
        <dbReference type="PROSITE" id="PS50011"/>
    </source>
</evidence>